<evidence type="ECO:0000313" key="2">
    <source>
        <dbReference type="EMBL" id="TRV00878.1"/>
    </source>
</evidence>
<organism evidence="2 3">
    <name type="scientific">Microcystis wesenbergii Mw_QC_S_20081001_S30D</name>
    <dbReference type="NCBI Taxonomy" id="2486245"/>
    <lineage>
        <taxon>Bacteria</taxon>
        <taxon>Bacillati</taxon>
        <taxon>Cyanobacteriota</taxon>
        <taxon>Cyanophyceae</taxon>
        <taxon>Oscillatoriophycideae</taxon>
        <taxon>Chroococcales</taxon>
        <taxon>Microcystaceae</taxon>
        <taxon>Microcystis</taxon>
    </lineage>
</organism>
<accession>A0A552JYN9</accession>
<dbReference type="Proteomes" id="UP000320523">
    <property type="component" value="Unassembled WGS sequence"/>
</dbReference>
<feature type="transmembrane region" description="Helical" evidence="1">
    <location>
        <begin position="248"/>
        <end position="271"/>
    </location>
</feature>
<feature type="transmembrane region" description="Helical" evidence="1">
    <location>
        <begin position="212"/>
        <end position="236"/>
    </location>
</feature>
<keyword evidence="1" id="KW-1133">Transmembrane helix</keyword>
<dbReference type="EMBL" id="SFAT01000025">
    <property type="protein sequence ID" value="TRV00878.1"/>
    <property type="molecule type" value="Genomic_DNA"/>
</dbReference>
<proteinExistence type="predicted"/>
<name>A0A552JYN9_9CHRO</name>
<gene>
    <name evidence="2" type="ORF">EWV75_02150</name>
</gene>
<dbReference type="AlphaFoldDB" id="A0A552JYN9"/>
<evidence type="ECO:0000256" key="1">
    <source>
        <dbReference type="SAM" id="Phobius"/>
    </source>
</evidence>
<evidence type="ECO:0000313" key="3">
    <source>
        <dbReference type="Proteomes" id="UP000320523"/>
    </source>
</evidence>
<keyword evidence="1" id="KW-0472">Membrane</keyword>
<reference evidence="2 3" key="1">
    <citation type="submission" date="2019-01" db="EMBL/GenBank/DDBJ databases">
        <title>Coherence of Microcystis species and biogeography revealed through population genomics.</title>
        <authorList>
            <person name="Perez-Carrascal O.M."/>
            <person name="Terrat Y."/>
            <person name="Giani A."/>
            <person name="Fortin N."/>
            <person name="Tromas N."/>
            <person name="Shapiro B.J."/>
        </authorList>
    </citation>
    <scope>NUCLEOTIDE SEQUENCE [LARGE SCALE GENOMIC DNA]</scope>
    <source>
        <strain evidence="2">Mw_QC_S_20081001_S30D</strain>
    </source>
</reference>
<sequence>MITSTPVKKNDDVNALNADIREVLLEVLPIISPELQLELTKLVQQIHHLNYLIYKKSNSWKIGWFIFNNDPTKFILLLEEIKYILLMAKTNKVGVDALREFRINIEKEITNDRYFLWGHILNVFSYIYSVKSVPFKIFLGLSMTTLLSIIALKFSAEEIYKFDDNLQQKYSQEESLISKPLPQANSPVPIPSSSYSENLKSSSDTIHPNRHIFYGLVYAATAGVLGSVASILLRIIDFRDQKYDDPLIPFFIGFFKPLIGLILGIFIFSLISSDTLIKIDFMISQDQNSSSLITNKARQDLFIFSCAFLVGFSERFASDLMKKTESELIEEKEK</sequence>
<protein>
    <submittedName>
        <fullName evidence="2">Uncharacterized protein</fullName>
    </submittedName>
</protein>
<keyword evidence="1" id="KW-0812">Transmembrane</keyword>
<comment type="caution">
    <text evidence="2">The sequence shown here is derived from an EMBL/GenBank/DDBJ whole genome shotgun (WGS) entry which is preliminary data.</text>
</comment>